<proteinExistence type="predicted"/>
<evidence type="ECO:0000256" key="2">
    <source>
        <dbReference type="ARBA" id="ARBA00012438"/>
    </source>
</evidence>
<feature type="transmembrane region" description="Helical" evidence="6">
    <location>
        <begin position="20"/>
        <end position="41"/>
    </location>
</feature>
<dbReference type="InterPro" id="IPR036097">
    <property type="entry name" value="HisK_dim/P_sf"/>
</dbReference>
<dbReference type="InterPro" id="IPR036890">
    <property type="entry name" value="HATPase_C_sf"/>
</dbReference>
<dbReference type="Pfam" id="PF00072">
    <property type="entry name" value="Response_reg"/>
    <property type="match status" value="2"/>
</dbReference>
<keyword evidence="6" id="KW-0812">Transmembrane</keyword>
<dbReference type="Proteomes" id="UP001163739">
    <property type="component" value="Chromosome"/>
</dbReference>
<dbReference type="PROSITE" id="PS50110">
    <property type="entry name" value="RESPONSE_REGULATORY"/>
    <property type="match status" value="2"/>
</dbReference>
<dbReference type="EC" id="2.7.13.3" evidence="2"/>
<keyword evidence="6" id="KW-1133">Transmembrane helix</keyword>
<gene>
    <name evidence="9" type="ORF">NKI27_14045</name>
</gene>
<dbReference type="CDD" id="cd17546">
    <property type="entry name" value="REC_hyHK_CKI1_RcsC-like"/>
    <property type="match status" value="2"/>
</dbReference>
<evidence type="ECO:0000256" key="6">
    <source>
        <dbReference type="SAM" id="Phobius"/>
    </source>
</evidence>
<dbReference type="PRINTS" id="PR00344">
    <property type="entry name" value="BCTRLSENSOR"/>
</dbReference>
<name>A0ABY6MZB6_9ALTE</name>
<evidence type="ECO:0000256" key="3">
    <source>
        <dbReference type="ARBA" id="ARBA00022553"/>
    </source>
</evidence>
<evidence type="ECO:0000256" key="4">
    <source>
        <dbReference type="ARBA" id="ARBA00023012"/>
    </source>
</evidence>
<dbReference type="InterPro" id="IPR003594">
    <property type="entry name" value="HATPase_dom"/>
</dbReference>
<dbReference type="EMBL" id="CP100390">
    <property type="protein sequence ID" value="UZE95178.1"/>
    <property type="molecule type" value="Genomic_DNA"/>
</dbReference>
<evidence type="ECO:0000256" key="5">
    <source>
        <dbReference type="PROSITE-ProRule" id="PRU00169"/>
    </source>
</evidence>
<accession>A0ABY6MZB6</accession>
<dbReference type="Pfam" id="PF17149">
    <property type="entry name" value="CHASE5"/>
    <property type="match status" value="1"/>
</dbReference>
<dbReference type="SUPFAM" id="SSF55874">
    <property type="entry name" value="ATPase domain of HSP90 chaperone/DNA topoisomerase II/histidine kinase"/>
    <property type="match status" value="1"/>
</dbReference>
<feature type="domain" description="Response regulatory" evidence="8">
    <location>
        <begin position="505"/>
        <end position="626"/>
    </location>
</feature>
<dbReference type="Gene3D" id="3.40.50.2300">
    <property type="match status" value="2"/>
</dbReference>
<dbReference type="InterPro" id="IPR005467">
    <property type="entry name" value="His_kinase_dom"/>
</dbReference>
<dbReference type="PANTHER" id="PTHR45339">
    <property type="entry name" value="HYBRID SIGNAL TRANSDUCTION HISTIDINE KINASE J"/>
    <property type="match status" value="1"/>
</dbReference>
<dbReference type="SUPFAM" id="SSF47384">
    <property type="entry name" value="Homodimeric domain of signal transducing histidine kinase"/>
    <property type="match status" value="1"/>
</dbReference>
<protein>
    <recommendedName>
        <fullName evidence="2">histidine kinase</fullName>
        <ecNumber evidence="2">2.7.13.3</ecNumber>
    </recommendedName>
</protein>
<reference evidence="9" key="1">
    <citation type="submission" date="2022-06" db="EMBL/GenBank/DDBJ databases">
        <title>Alkalimarinus sp. nov., isolated from gut of a Alitta virens.</title>
        <authorList>
            <person name="Yang A.I."/>
            <person name="Shin N.-R."/>
        </authorList>
    </citation>
    <scope>NUCLEOTIDE SEQUENCE</scope>
    <source>
        <strain evidence="9">A2M4</strain>
    </source>
</reference>
<dbReference type="SMART" id="SM00388">
    <property type="entry name" value="HisKA"/>
    <property type="match status" value="1"/>
</dbReference>
<dbReference type="RefSeq" id="WP_265046667.1">
    <property type="nucleotide sequence ID" value="NZ_CP100390.1"/>
</dbReference>
<feature type="modified residue" description="4-aspartylphosphate" evidence="5">
    <location>
        <position position="709"/>
    </location>
</feature>
<organism evidence="9 10">
    <name type="scientific">Alkalimarinus alittae</name>
    <dbReference type="NCBI Taxonomy" id="2961619"/>
    <lineage>
        <taxon>Bacteria</taxon>
        <taxon>Pseudomonadati</taxon>
        <taxon>Pseudomonadota</taxon>
        <taxon>Gammaproteobacteria</taxon>
        <taxon>Alteromonadales</taxon>
        <taxon>Alteromonadaceae</taxon>
        <taxon>Alkalimarinus</taxon>
    </lineage>
</organism>
<sequence>MLLKELLQYFKLRPLATKVLAYILVFSAFVALLSTGAQLYFDFKHEVATIERNLDQVSDTFSEGLSNSLWHVDQEELTLQLKGIIKSEIIKYASISTGYGEIITVGEMPGIEHRISRAYPLLYKRPHDSVEAHWLGELTVGASVQPVYNHLWGEAFIILASQSVKTLLVSLFVLFIVRVMVTRHLETMSRYTRNIDMENLADPLKLKRKAPKTPDELTYVVYALNQMRLRLFKETSRLKKSESQSIDERDQAIQASKAKSLFLANMSHELRTPMNGVLGFSSLLLDTSLDNEQREYVQTIQGSAESLLGIVNDILDISRIESGKLIIEPVAFSLRNTVNDVIGLLGKKAEAKGVALETRIDPELPMLLEGDPVRLRQILINLTSNAIKFTAHGHVLISIEYIKQSKNDIELRMAVEDTGIGINEEHQRTIFDEFKQVDPSTTRNFGGSGLGLAICKQLVELMDGKIGFESEENKGASFWVTLSLPMVREPLTNVQEDMKALEGVRILVLDSYELSRKITLESLSQWGVRFDSTNTAGDALQLLELATDTGQPFDMILLDDFMPDMDGMDFCEVVRSAPQWNDISLVVLSSNPQRGDASRFRSAGVNGFLSKQLRDQYLRATIHQVFSDKQVHNKRLVTRFTIQGQDAPTSEDVVSESSVSVLLVEDNIVNQTLAARMLEKAGCKVDVANNGKEAVKRWVEQNYQMVFMDCMMPVMDGYEATREIRRQEIESGLSRTPIIALTANAMEGERERCQNAGMDEFITKPVKAKQLRSVVELYLET</sequence>
<dbReference type="InterPro" id="IPR033414">
    <property type="entry name" value="Sensor_dom"/>
</dbReference>
<keyword evidence="3 5" id="KW-0597">Phosphoprotein</keyword>
<dbReference type="InterPro" id="IPR003661">
    <property type="entry name" value="HisK_dim/P_dom"/>
</dbReference>
<dbReference type="InterPro" id="IPR001789">
    <property type="entry name" value="Sig_transdc_resp-reg_receiver"/>
</dbReference>
<keyword evidence="6" id="KW-0472">Membrane</keyword>
<comment type="catalytic activity">
    <reaction evidence="1">
        <text>ATP + protein L-histidine = ADP + protein N-phospho-L-histidine.</text>
        <dbReference type="EC" id="2.7.13.3"/>
    </reaction>
</comment>
<dbReference type="SUPFAM" id="SSF52172">
    <property type="entry name" value="CheY-like"/>
    <property type="match status" value="2"/>
</dbReference>
<evidence type="ECO:0000313" key="10">
    <source>
        <dbReference type="Proteomes" id="UP001163739"/>
    </source>
</evidence>
<dbReference type="Pfam" id="PF02518">
    <property type="entry name" value="HATPase_c"/>
    <property type="match status" value="1"/>
</dbReference>
<keyword evidence="4" id="KW-0902">Two-component regulatory system</keyword>
<dbReference type="SMART" id="SM00387">
    <property type="entry name" value="HATPase_c"/>
    <property type="match status" value="1"/>
</dbReference>
<feature type="domain" description="Histidine kinase" evidence="7">
    <location>
        <begin position="265"/>
        <end position="486"/>
    </location>
</feature>
<feature type="modified residue" description="4-aspartylphosphate" evidence="5">
    <location>
        <position position="559"/>
    </location>
</feature>
<dbReference type="PROSITE" id="PS50109">
    <property type="entry name" value="HIS_KIN"/>
    <property type="match status" value="1"/>
</dbReference>
<evidence type="ECO:0000256" key="1">
    <source>
        <dbReference type="ARBA" id="ARBA00000085"/>
    </source>
</evidence>
<dbReference type="InterPro" id="IPR004358">
    <property type="entry name" value="Sig_transdc_His_kin-like_C"/>
</dbReference>
<evidence type="ECO:0000259" key="7">
    <source>
        <dbReference type="PROSITE" id="PS50109"/>
    </source>
</evidence>
<evidence type="ECO:0000313" key="9">
    <source>
        <dbReference type="EMBL" id="UZE95178.1"/>
    </source>
</evidence>
<dbReference type="Pfam" id="PF00512">
    <property type="entry name" value="HisKA"/>
    <property type="match status" value="1"/>
</dbReference>
<dbReference type="Gene3D" id="1.10.287.130">
    <property type="match status" value="1"/>
</dbReference>
<dbReference type="InterPro" id="IPR011006">
    <property type="entry name" value="CheY-like_superfamily"/>
</dbReference>
<feature type="domain" description="Response regulatory" evidence="8">
    <location>
        <begin position="660"/>
        <end position="779"/>
    </location>
</feature>
<dbReference type="SMART" id="SM00448">
    <property type="entry name" value="REC"/>
    <property type="match status" value="2"/>
</dbReference>
<keyword evidence="10" id="KW-1185">Reference proteome</keyword>
<dbReference type="CDD" id="cd00082">
    <property type="entry name" value="HisKA"/>
    <property type="match status" value="1"/>
</dbReference>
<dbReference type="PANTHER" id="PTHR45339:SF1">
    <property type="entry name" value="HYBRID SIGNAL TRANSDUCTION HISTIDINE KINASE J"/>
    <property type="match status" value="1"/>
</dbReference>
<dbReference type="CDD" id="cd16922">
    <property type="entry name" value="HATPase_EvgS-ArcB-TorS-like"/>
    <property type="match status" value="1"/>
</dbReference>
<dbReference type="Gene3D" id="3.30.565.10">
    <property type="entry name" value="Histidine kinase-like ATPase, C-terminal domain"/>
    <property type="match status" value="1"/>
</dbReference>
<evidence type="ECO:0000259" key="8">
    <source>
        <dbReference type="PROSITE" id="PS50110"/>
    </source>
</evidence>